<comment type="similarity">
    <text evidence="2">Belongs to the CRISP family.</text>
</comment>
<feature type="chain" id="PRO_5044561047" description="Venom allergen-1" evidence="6">
    <location>
        <begin position="18"/>
        <end position="258"/>
    </location>
</feature>
<dbReference type="Pfam" id="PF00188">
    <property type="entry name" value="CAP"/>
    <property type="match status" value="1"/>
</dbReference>
<feature type="domain" description="SCP" evidence="7">
    <location>
        <begin position="59"/>
        <end position="223"/>
    </location>
</feature>
<keyword evidence="9" id="KW-1185">Reference proteome</keyword>
<dbReference type="GeneID" id="101891357"/>
<evidence type="ECO:0000256" key="4">
    <source>
        <dbReference type="ARBA" id="ARBA00022729"/>
    </source>
</evidence>
<dbReference type="InterPro" id="IPR035940">
    <property type="entry name" value="CAP_sf"/>
</dbReference>
<evidence type="ECO:0000259" key="7">
    <source>
        <dbReference type="SMART" id="SM00198"/>
    </source>
</evidence>
<dbReference type="VEuPathDB" id="VectorBase:MDOMA2_004971"/>
<evidence type="ECO:0000256" key="2">
    <source>
        <dbReference type="ARBA" id="ARBA00009923"/>
    </source>
</evidence>
<dbReference type="PIRSF" id="PIRSF038921">
    <property type="entry name" value="P14a"/>
    <property type="match status" value="1"/>
</dbReference>
<keyword evidence="3" id="KW-0964">Secreted</keyword>
<gene>
    <name evidence="8" type="primary">101891357</name>
    <name evidence="10" type="synonym">LOC101891357</name>
</gene>
<evidence type="ECO:0000256" key="6">
    <source>
        <dbReference type="SAM" id="SignalP"/>
    </source>
</evidence>
<evidence type="ECO:0000313" key="8">
    <source>
        <dbReference type="EnsemblMetazoa" id="MDOA009947-PA"/>
    </source>
</evidence>
<proteinExistence type="inferred from homology"/>
<dbReference type="VEuPathDB" id="VectorBase:MDOA009947"/>
<evidence type="ECO:0000256" key="3">
    <source>
        <dbReference type="ARBA" id="ARBA00022525"/>
    </source>
</evidence>
<dbReference type="InterPro" id="IPR001283">
    <property type="entry name" value="CRISP-related"/>
</dbReference>
<dbReference type="Gene3D" id="3.40.33.10">
    <property type="entry name" value="CAP"/>
    <property type="match status" value="1"/>
</dbReference>
<dbReference type="Proteomes" id="UP001652621">
    <property type="component" value="Unplaced"/>
</dbReference>
<dbReference type="InterPro" id="IPR034763">
    <property type="entry name" value="P14a_insect"/>
</dbReference>
<organism evidence="8">
    <name type="scientific">Musca domestica</name>
    <name type="common">House fly</name>
    <dbReference type="NCBI Taxonomy" id="7370"/>
    <lineage>
        <taxon>Eukaryota</taxon>
        <taxon>Metazoa</taxon>
        <taxon>Ecdysozoa</taxon>
        <taxon>Arthropoda</taxon>
        <taxon>Hexapoda</taxon>
        <taxon>Insecta</taxon>
        <taxon>Pterygota</taxon>
        <taxon>Neoptera</taxon>
        <taxon>Endopterygota</taxon>
        <taxon>Diptera</taxon>
        <taxon>Brachycera</taxon>
        <taxon>Muscomorpha</taxon>
        <taxon>Muscoidea</taxon>
        <taxon>Muscidae</taxon>
        <taxon>Musca</taxon>
    </lineage>
</organism>
<evidence type="ECO:0000313" key="9">
    <source>
        <dbReference type="Proteomes" id="UP001652621"/>
    </source>
</evidence>
<comment type="subcellular location">
    <subcellularLocation>
        <location evidence="1">Secreted</location>
    </subcellularLocation>
</comment>
<dbReference type="FunFam" id="3.40.33.10:FF:000007">
    <property type="entry name" value="Venom allergen"/>
    <property type="match status" value="1"/>
</dbReference>
<dbReference type="eggNOG" id="KOG3017">
    <property type="taxonomic scope" value="Eukaryota"/>
</dbReference>
<dbReference type="OrthoDB" id="414826at2759"/>
<accession>A0A1I8MZC2</accession>
<reference evidence="8" key="1">
    <citation type="submission" date="2020-05" db="UniProtKB">
        <authorList>
            <consortium name="EnsemblMetazoa"/>
        </authorList>
    </citation>
    <scope>IDENTIFICATION</scope>
    <source>
        <strain evidence="8">Aabys</strain>
    </source>
</reference>
<sequence>MLLLFVFVSLQLSFGWCQLSWCDPSLCDGRTDIRHIACGNYGHFAKNCQPDAKVIDINPYRRVFVDEHNKRRNLIASGRLPGYYPASRMATMIWDEELQYLAGLNARTCILDHDDCYHTYRFKNCGQNLCAISRSKEAPLNVTNLIDQTIQLWFDHEHHLVDSSYVTAFRVSHHFENYGHFTEMIVDRNIRLGCAIIQYTRPDYPHVHVYHVVCNYASVYALDTPLYNVGRPGSGCITGVNPRFPALCSVNEFFDPNY</sequence>
<dbReference type="SMART" id="SM00198">
    <property type="entry name" value="SCP"/>
    <property type="match status" value="1"/>
</dbReference>
<reference evidence="10" key="2">
    <citation type="submission" date="2025-04" db="UniProtKB">
        <authorList>
            <consortium name="RefSeq"/>
        </authorList>
    </citation>
    <scope>IDENTIFICATION</scope>
    <source>
        <strain evidence="10">Aabys</strain>
    </source>
</reference>
<dbReference type="EnsemblMetazoa" id="MDOA009947-RA">
    <property type="protein sequence ID" value="MDOA009947-PA"/>
    <property type="gene ID" value="MDOA009947"/>
</dbReference>
<name>A0A1I8MZC2_MUSDO</name>
<dbReference type="PANTHER" id="PTHR10334">
    <property type="entry name" value="CYSTEINE-RICH SECRETORY PROTEIN-RELATED"/>
    <property type="match status" value="1"/>
</dbReference>
<dbReference type="InterPro" id="IPR014044">
    <property type="entry name" value="CAP_dom"/>
</dbReference>
<dbReference type="AlphaFoldDB" id="A0A1I8MZC2"/>
<dbReference type="GO" id="GO:0005576">
    <property type="term" value="C:extracellular region"/>
    <property type="evidence" value="ECO:0007669"/>
    <property type="project" value="UniProtKB-SubCell"/>
</dbReference>
<protein>
    <recommendedName>
        <fullName evidence="5">Venom allergen-1</fullName>
    </recommendedName>
</protein>
<evidence type="ECO:0000256" key="1">
    <source>
        <dbReference type="ARBA" id="ARBA00004613"/>
    </source>
</evidence>
<dbReference type="SUPFAM" id="SSF55797">
    <property type="entry name" value="PR-1-like"/>
    <property type="match status" value="1"/>
</dbReference>
<dbReference type="RefSeq" id="XP_005185142.1">
    <property type="nucleotide sequence ID" value="XM_005185085.3"/>
</dbReference>
<feature type="signal peptide" evidence="6">
    <location>
        <begin position="1"/>
        <end position="17"/>
    </location>
</feature>
<dbReference type="KEGG" id="mde:101891357"/>
<keyword evidence="4 6" id="KW-0732">Signal</keyword>
<evidence type="ECO:0000256" key="5">
    <source>
        <dbReference type="ARBA" id="ARBA00068306"/>
    </source>
</evidence>
<dbReference type="CDD" id="cd05380">
    <property type="entry name" value="CAP_euk"/>
    <property type="match status" value="1"/>
</dbReference>
<evidence type="ECO:0000313" key="10">
    <source>
        <dbReference type="RefSeq" id="XP_005185142.1"/>
    </source>
</evidence>